<protein>
    <submittedName>
        <fullName evidence="1">Ferredoxin</fullName>
    </submittedName>
</protein>
<dbReference type="CDD" id="cd02980">
    <property type="entry name" value="TRX_Fd_family"/>
    <property type="match status" value="1"/>
</dbReference>
<proteinExistence type="predicted"/>
<dbReference type="EMBL" id="KF900329">
    <property type="protein sequence ID" value="AIE91142.1"/>
    <property type="molecule type" value="Genomic_DNA"/>
</dbReference>
<evidence type="ECO:0000313" key="1">
    <source>
        <dbReference type="EMBL" id="AIE91142.1"/>
    </source>
</evidence>
<name>A0A075FN47_9EURY</name>
<accession>A0A075FN47</accession>
<sequence>MTHQFRMHVFVCTNERSPESPRGCCAAKNSLEILTRLKRAAKAEGLKDVRVNKAGCLDNCESGPSCVVYPEGTWYTLPEDDEGMGRILQHLAGGDVASEYLMGD</sequence>
<reference evidence="1" key="1">
    <citation type="journal article" date="2014" name="Genome Biol. Evol.">
        <title>Pangenome evidence for extensive interdomain horizontal transfer affecting lineage core and shell genes in uncultured planktonic thaumarchaeota and euryarchaeota.</title>
        <authorList>
            <person name="Deschamps P."/>
            <person name="Zivanovic Y."/>
            <person name="Moreira D."/>
            <person name="Rodriguez-Valera F."/>
            <person name="Lopez-Garcia P."/>
        </authorList>
    </citation>
    <scope>NUCLEOTIDE SEQUENCE</scope>
</reference>
<dbReference type="SUPFAM" id="SSF52833">
    <property type="entry name" value="Thioredoxin-like"/>
    <property type="match status" value="1"/>
</dbReference>
<dbReference type="Gene3D" id="3.40.30.10">
    <property type="entry name" value="Glutaredoxin"/>
    <property type="match status" value="1"/>
</dbReference>
<organism evidence="1">
    <name type="scientific">uncultured marine group II/III euryarchaeote AD1000_108_A02</name>
    <dbReference type="NCBI Taxonomy" id="1457715"/>
    <lineage>
        <taxon>Archaea</taxon>
        <taxon>Methanobacteriati</taxon>
        <taxon>Methanobacteriota</taxon>
        <taxon>environmental samples</taxon>
    </lineage>
</organism>
<dbReference type="AlphaFoldDB" id="A0A075FN47"/>
<dbReference type="InterPro" id="IPR036249">
    <property type="entry name" value="Thioredoxin-like_sf"/>
</dbReference>